<evidence type="ECO:0008006" key="4">
    <source>
        <dbReference type="Google" id="ProtNLM"/>
    </source>
</evidence>
<protein>
    <recommendedName>
        <fullName evidence="4">HlyD family efflux transporter periplasmic adaptor subunit</fullName>
    </recommendedName>
</protein>
<organism evidence="2 3">
    <name type="scientific">Thalassotalea profundi</name>
    <dbReference type="NCBI Taxonomy" id="2036687"/>
    <lineage>
        <taxon>Bacteria</taxon>
        <taxon>Pseudomonadati</taxon>
        <taxon>Pseudomonadota</taxon>
        <taxon>Gammaproteobacteria</taxon>
        <taxon>Alteromonadales</taxon>
        <taxon>Colwelliaceae</taxon>
        <taxon>Thalassotalea</taxon>
    </lineage>
</organism>
<proteinExistence type="predicted"/>
<evidence type="ECO:0000256" key="1">
    <source>
        <dbReference type="SAM" id="Phobius"/>
    </source>
</evidence>
<dbReference type="Proteomes" id="UP000626370">
    <property type="component" value="Unassembled WGS sequence"/>
</dbReference>
<gene>
    <name evidence="2" type="ORF">GCM10011501_17160</name>
</gene>
<dbReference type="EMBL" id="BNAH01000006">
    <property type="protein sequence ID" value="GHE88323.1"/>
    <property type="molecule type" value="Genomic_DNA"/>
</dbReference>
<accession>A0ABQ3ISX3</accession>
<reference evidence="3" key="1">
    <citation type="journal article" date="2019" name="Int. J. Syst. Evol. Microbiol.">
        <title>The Global Catalogue of Microorganisms (GCM) 10K type strain sequencing project: providing services to taxonomists for standard genome sequencing and annotation.</title>
        <authorList>
            <consortium name="The Broad Institute Genomics Platform"/>
            <consortium name="The Broad Institute Genome Sequencing Center for Infectious Disease"/>
            <person name="Wu L."/>
            <person name="Ma J."/>
        </authorList>
    </citation>
    <scope>NUCLEOTIDE SEQUENCE [LARGE SCALE GENOMIC DNA]</scope>
    <source>
        <strain evidence="3">CGMCC 1.15922</strain>
    </source>
</reference>
<keyword evidence="3" id="KW-1185">Reference proteome</keyword>
<keyword evidence="1" id="KW-1133">Transmembrane helix</keyword>
<dbReference type="InterPro" id="IPR050739">
    <property type="entry name" value="MFP"/>
</dbReference>
<sequence>MMKLHNRKGFINSAPEGEAKTTNKPRFTQWIYFIFLAFMIGYIIYLIAKPYFIITTNGIVDVENKYVYADRAGLVKTINTTPEQIIQQGSLLVTLSPEKQCLNTPDTRLEKLAYDIEVAKAKRLALTKEKEYLHSTITPSETLQRALEINSSLFVQENAQKLNKEKQEKLLEYEIETNSTQISAMNARLAKLTKENNETKPNAECLDKSIYAPSNGQVSKIHVDNATYVKRGDILMSYRELEPVVKVVMLADNELYQDLIKQPALTVTFPDQTESLAKIQHVESTASNTSLSVNEILSNETVSLRVILVPADNHSQALWKKYERMSVSIRGVR</sequence>
<comment type="caution">
    <text evidence="2">The sequence shown here is derived from an EMBL/GenBank/DDBJ whole genome shotgun (WGS) entry which is preliminary data.</text>
</comment>
<keyword evidence="1" id="KW-0812">Transmembrane</keyword>
<feature type="transmembrane region" description="Helical" evidence="1">
    <location>
        <begin position="30"/>
        <end position="48"/>
    </location>
</feature>
<keyword evidence="1" id="KW-0472">Membrane</keyword>
<name>A0ABQ3ISX3_9GAMM</name>
<dbReference type="PANTHER" id="PTHR30386">
    <property type="entry name" value="MEMBRANE FUSION SUBUNIT OF EMRAB-TOLC MULTIDRUG EFFLUX PUMP"/>
    <property type="match status" value="1"/>
</dbReference>
<evidence type="ECO:0000313" key="2">
    <source>
        <dbReference type="EMBL" id="GHE88323.1"/>
    </source>
</evidence>
<evidence type="ECO:0000313" key="3">
    <source>
        <dbReference type="Proteomes" id="UP000626370"/>
    </source>
</evidence>